<dbReference type="HOGENOM" id="CLU_2268035_0_0_1"/>
<dbReference type="Proteomes" id="UP000006591">
    <property type="component" value="Chromosome 5"/>
</dbReference>
<accession>A0A0E0H8T6</accession>
<proteinExistence type="predicted"/>
<keyword evidence="2" id="KW-1185">Reference proteome</keyword>
<name>A0A0E0H8T6_ORYNI</name>
<reference evidence="1" key="2">
    <citation type="submission" date="2018-04" db="EMBL/GenBank/DDBJ databases">
        <title>OnivRS2 (Oryza nivara Reference Sequence Version 2).</title>
        <authorList>
            <person name="Zhang J."/>
            <person name="Kudrna D."/>
            <person name="Lee S."/>
            <person name="Talag J."/>
            <person name="Rajasekar S."/>
            <person name="Welchert J."/>
            <person name="Hsing Y.-I."/>
            <person name="Wing R.A."/>
        </authorList>
    </citation>
    <scope>NUCLEOTIDE SEQUENCE [LARGE SCALE GENOMIC DNA]</scope>
    <source>
        <strain evidence="1">SL10</strain>
    </source>
</reference>
<dbReference type="EnsemblPlants" id="ONIVA05G01610.3">
    <property type="protein sequence ID" value="ONIVA05G01610.3"/>
    <property type="gene ID" value="ONIVA05G01610"/>
</dbReference>
<sequence length="116" mass="12871">MIKLMQAKNYPRFPRRLACIAILVPSEMLTHHLTPSCARRPNSQFDHGICQYCCSNEGIDRTYSGRPASGAARRRVAIKRDEGVRRGPLHARCWVASLILLAVTATTVPATLGELI</sequence>
<evidence type="ECO:0000313" key="1">
    <source>
        <dbReference type="EnsemblPlants" id="ONIVA05G01610.3"/>
    </source>
</evidence>
<evidence type="ECO:0000313" key="2">
    <source>
        <dbReference type="Proteomes" id="UP000006591"/>
    </source>
</evidence>
<reference evidence="1" key="1">
    <citation type="submission" date="2015-04" db="UniProtKB">
        <authorList>
            <consortium name="EnsemblPlants"/>
        </authorList>
    </citation>
    <scope>IDENTIFICATION</scope>
    <source>
        <strain evidence="1">SL10</strain>
    </source>
</reference>
<dbReference type="AlphaFoldDB" id="A0A0E0H8T6"/>
<organism evidence="1">
    <name type="scientific">Oryza nivara</name>
    <name type="common">Indian wild rice</name>
    <name type="synonym">Oryza sativa f. spontanea</name>
    <dbReference type="NCBI Taxonomy" id="4536"/>
    <lineage>
        <taxon>Eukaryota</taxon>
        <taxon>Viridiplantae</taxon>
        <taxon>Streptophyta</taxon>
        <taxon>Embryophyta</taxon>
        <taxon>Tracheophyta</taxon>
        <taxon>Spermatophyta</taxon>
        <taxon>Magnoliopsida</taxon>
        <taxon>Liliopsida</taxon>
        <taxon>Poales</taxon>
        <taxon>Poaceae</taxon>
        <taxon>BOP clade</taxon>
        <taxon>Oryzoideae</taxon>
        <taxon>Oryzeae</taxon>
        <taxon>Oryzinae</taxon>
        <taxon>Oryza</taxon>
    </lineage>
</organism>
<protein>
    <submittedName>
        <fullName evidence="1">Uncharacterized protein</fullName>
    </submittedName>
</protein>
<dbReference type="Gramene" id="ONIVA05G01610.3">
    <property type="protein sequence ID" value="ONIVA05G01610.3"/>
    <property type="gene ID" value="ONIVA05G01610"/>
</dbReference>